<organism evidence="2">
    <name type="scientific">Cacopsylla melanoneura</name>
    <dbReference type="NCBI Taxonomy" id="428564"/>
    <lineage>
        <taxon>Eukaryota</taxon>
        <taxon>Metazoa</taxon>
        <taxon>Ecdysozoa</taxon>
        <taxon>Arthropoda</taxon>
        <taxon>Hexapoda</taxon>
        <taxon>Insecta</taxon>
        <taxon>Pterygota</taxon>
        <taxon>Neoptera</taxon>
        <taxon>Paraneoptera</taxon>
        <taxon>Hemiptera</taxon>
        <taxon>Sternorrhyncha</taxon>
        <taxon>Psylloidea</taxon>
        <taxon>Psyllidae</taxon>
        <taxon>Psyllinae</taxon>
        <taxon>Cacopsylla</taxon>
    </lineage>
</organism>
<reference evidence="2" key="1">
    <citation type="submission" date="2021-05" db="EMBL/GenBank/DDBJ databases">
        <authorList>
            <person name="Alioto T."/>
            <person name="Alioto T."/>
            <person name="Gomez Garrido J."/>
        </authorList>
    </citation>
    <scope>NUCLEOTIDE SEQUENCE</scope>
</reference>
<dbReference type="EMBL" id="HBUF01216005">
    <property type="protein sequence ID" value="CAG6667222.1"/>
    <property type="molecule type" value="Transcribed_RNA"/>
</dbReference>
<name>A0A8D8SCA8_9HEMI</name>
<evidence type="ECO:0000256" key="1">
    <source>
        <dbReference type="SAM" id="Phobius"/>
    </source>
</evidence>
<keyword evidence="1" id="KW-0812">Transmembrane</keyword>
<dbReference type="EMBL" id="HBUF01216006">
    <property type="protein sequence ID" value="CAG6667224.1"/>
    <property type="molecule type" value="Transcribed_RNA"/>
</dbReference>
<accession>A0A8D8SCA8</accession>
<keyword evidence="1" id="KW-1133">Transmembrane helix</keyword>
<protein>
    <submittedName>
        <fullName evidence="2">Uncharacterized protein</fullName>
    </submittedName>
</protein>
<dbReference type="AlphaFoldDB" id="A0A8D8SCA8"/>
<keyword evidence="1" id="KW-0472">Membrane</keyword>
<proteinExistence type="predicted"/>
<feature type="transmembrane region" description="Helical" evidence="1">
    <location>
        <begin position="43"/>
        <end position="62"/>
    </location>
</feature>
<evidence type="ECO:0000313" key="2">
    <source>
        <dbReference type="EMBL" id="CAG6667224.1"/>
    </source>
</evidence>
<feature type="transmembrane region" description="Helical" evidence="1">
    <location>
        <begin position="82"/>
        <end position="107"/>
    </location>
</feature>
<sequence length="109" mass="12982">MQRIVRITRNRSCLDYYNYLFLLLLLIVSMQSVVRITPRRSRLVLFFFGFLRLVGHLFLFVFDFLVDHISLVKQLFTPLRPLGFVLFLLGLVRMVCVGFFPFEIFVFPV</sequence>